<dbReference type="EMBL" id="JANBVO010000051">
    <property type="protein sequence ID" value="KAJ9133263.1"/>
    <property type="molecule type" value="Genomic_DNA"/>
</dbReference>
<proteinExistence type="inferred from homology"/>
<evidence type="ECO:0000313" key="5">
    <source>
        <dbReference type="EMBL" id="KAJ9133263.1"/>
    </source>
</evidence>
<dbReference type="GO" id="GO:0016491">
    <property type="term" value="F:oxidoreductase activity"/>
    <property type="evidence" value="ECO:0007669"/>
    <property type="project" value="UniProtKB-KW"/>
</dbReference>
<evidence type="ECO:0000256" key="1">
    <source>
        <dbReference type="ARBA" id="ARBA00005725"/>
    </source>
</evidence>
<feature type="domain" description="NmrA-like" evidence="4">
    <location>
        <begin position="3"/>
        <end position="315"/>
    </location>
</feature>
<dbReference type="PANTHER" id="PTHR47706:SF4">
    <property type="entry name" value="NMRA-LIKE DOMAIN-CONTAINING PROTEIN"/>
    <property type="match status" value="1"/>
</dbReference>
<sequence length="322" mass="36434">MVKIAIAGASSQLAREVLDKLVDIRRHEIIAFSRKDPAQFPSLQGVEWVQTTYEDKSELVRLLKGVHTVLCFFVVHLDPGSNTQKRLIDAAVEAEVKRYAPSEWSTGTSTELSIDFLPWYRNKVEIRHYLENLNAAKKVLEYTTFQPGAFMNYLGHPHQTANYITTIPMQIDVEKLHALLVHGFLDQHMTFTSVQDIGGVVARAVEYTGEWPVVGGVSGSRVTIRELLQMGERVRGKPFTIQWLRLEDVEAGIIKSNHLIPVNSLHSATGDEMETVNKAATIGMLISICRGAWDVTDEWNQILPDYKFTQVEEFLTKVWGRK</sequence>
<keyword evidence="2" id="KW-0521">NADP</keyword>
<dbReference type="Pfam" id="PF05368">
    <property type="entry name" value="NmrA"/>
    <property type="match status" value="1"/>
</dbReference>
<dbReference type="Proteomes" id="UP001174694">
    <property type="component" value="Unassembled WGS sequence"/>
</dbReference>
<evidence type="ECO:0000259" key="4">
    <source>
        <dbReference type="Pfam" id="PF05368"/>
    </source>
</evidence>
<dbReference type="InterPro" id="IPR008030">
    <property type="entry name" value="NmrA-like"/>
</dbReference>
<evidence type="ECO:0000313" key="6">
    <source>
        <dbReference type="Proteomes" id="UP001174694"/>
    </source>
</evidence>
<comment type="similarity">
    <text evidence="1">Belongs to the NmrA-type oxidoreductase family. Isoflavone reductase subfamily.</text>
</comment>
<organism evidence="5 6">
    <name type="scientific">Pleurostoma richardsiae</name>
    <dbReference type="NCBI Taxonomy" id="41990"/>
    <lineage>
        <taxon>Eukaryota</taxon>
        <taxon>Fungi</taxon>
        <taxon>Dikarya</taxon>
        <taxon>Ascomycota</taxon>
        <taxon>Pezizomycotina</taxon>
        <taxon>Sordariomycetes</taxon>
        <taxon>Sordariomycetidae</taxon>
        <taxon>Calosphaeriales</taxon>
        <taxon>Pleurostomataceae</taxon>
        <taxon>Pleurostoma</taxon>
    </lineage>
</organism>
<dbReference type="InterPro" id="IPR036291">
    <property type="entry name" value="NAD(P)-bd_dom_sf"/>
</dbReference>
<evidence type="ECO:0000256" key="2">
    <source>
        <dbReference type="ARBA" id="ARBA00022857"/>
    </source>
</evidence>
<dbReference type="AlphaFoldDB" id="A0AA38RIZ3"/>
<protein>
    <submittedName>
        <fullName evidence="5">NAD(P)-binding protein</fullName>
    </submittedName>
</protein>
<keyword evidence="3" id="KW-0560">Oxidoreductase</keyword>
<name>A0AA38RIZ3_9PEZI</name>
<reference evidence="5" key="1">
    <citation type="submission" date="2022-07" db="EMBL/GenBank/DDBJ databases">
        <title>Fungi with potential for degradation of polypropylene.</title>
        <authorList>
            <person name="Gostincar C."/>
        </authorList>
    </citation>
    <scope>NUCLEOTIDE SEQUENCE</scope>
    <source>
        <strain evidence="5">EXF-13308</strain>
    </source>
</reference>
<dbReference type="InterPro" id="IPR051609">
    <property type="entry name" value="NmrA/Isoflavone_reductase-like"/>
</dbReference>
<gene>
    <name evidence="5" type="ORF">NKR23_g10828</name>
</gene>
<accession>A0AA38RIZ3</accession>
<dbReference type="SUPFAM" id="SSF51735">
    <property type="entry name" value="NAD(P)-binding Rossmann-fold domains"/>
    <property type="match status" value="1"/>
</dbReference>
<evidence type="ECO:0000256" key="3">
    <source>
        <dbReference type="ARBA" id="ARBA00023002"/>
    </source>
</evidence>
<dbReference type="PANTHER" id="PTHR47706">
    <property type="entry name" value="NMRA-LIKE FAMILY PROTEIN"/>
    <property type="match status" value="1"/>
</dbReference>
<comment type="caution">
    <text evidence="5">The sequence shown here is derived from an EMBL/GenBank/DDBJ whole genome shotgun (WGS) entry which is preliminary data.</text>
</comment>
<dbReference type="Gene3D" id="3.40.50.720">
    <property type="entry name" value="NAD(P)-binding Rossmann-like Domain"/>
    <property type="match status" value="1"/>
</dbReference>
<keyword evidence="6" id="KW-1185">Reference proteome</keyword>